<keyword evidence="2" id="KW-0677">Repeat</keyword>
<dbReference type="SUPFAM" id="SSF54171">
    <property type="entry name" value="DNA-binding domain"/>
    <property type="match status" value="2"/>
</dbReference>
<dbReference type="PANTHER" id="PTHR32467:SF157">
    <property type="entry name" value="AP2-LIKE ETHYLENE-RESPONSIVE TRANSCRIPTION FACTOR CRL5"/>
    <property type="match status" value="1"/>
</dbReference>
<keyword evidence="10" id="KW-1185">Reference proteome</keyword>
<dbReference type="FunFam" id="3.30.730.10:FF:000002">
    <property type="entry name" value="AP2-like ethylene-responsive transcription factor"/>
    <property type="match status" value="1"/>
</dbReference>
<dbReference type="CDD" id="cd00018">
    <property type="entry name" value="AP2"/>
    <property type="match status" value="2"/>
</dbReference>
<gene>
    <name evidence="9" type="ORF">QVD17_18744</name>
</gene>
<proteinExistence type="predicted"/>
<dbReference type="FunFam" id="3.30.730.10:FF:000003">
    <property type="entry name" value="AP2-like ethylene-responsive transcription factor ANT"/>
    <property type="match status" value="1"/>
</dbReference>
<dbReference type="AlphaFoldDB" id="A0AAD8KL89"/>
<dbReference type="Pfam" id="PF00847">
    <property type="entry name" value="AP2"/>
    <property type="match status" value="2"/>
</dbReference>
<sequence length="624" mass="69215">MKFMNNNNNNNNDNNINNNNWLGFSLSPHINTNPTSSTMEGSSLLPPSSSSSSSNPATYFNLPSHFNYPNIYGVEGENGNGIYTSFPIMPLKSDGSLCLMEAITRSQSQGIVTSTPPKLENFFGGVTMGTPDMGLGLDTSTMYYNQNPDHQTQHYQDFSNLRAFYQTVQEEAVKDDHIAANNIHQHLPSIGEDDDITGMKNWISRNYHSGVSADHPSGGYGDLQSLSLSMSFGNCSQSNTPCVTAPSQQQIMPAAASVTHDCHVVVDTKKRGSEKVDQQKQIVHRKSLDTFGQRTSQYRGVTRHRWTGRYEAHLWDNSCKKEGQSRKGRQVYLGGYDMEEKAARAYDLAALKYWGPATHINFPLENYEQEMLEMKNMSRQEYVAHLRRRSSGFSRGASVYRGVTRHHQHGRWQARIGRVAGNKDLYLGTFSTQEEAAEAYDVAAIKFRGVNAVTNFDISRYNVEKIIASNTLLAGELARRTKEVDPATTNELLSDQLLAHNGEPKTILTNPTTDMNMNMNMNMLDWKMTLYDQNRTGPAGLEGDESSKHGPHLSNASSLVTSLSSSREHSPERNNNLAMVLETQPSSDSKFLGNSSGNSWVTTAAAAATQMRAQIPVFAAWADA</sequence>
<feature type="domain" description="AP2/ERF" evidence="8">
    <location>
        <begin position="297"/>
        <end position="363"/>
    </location>
</feature>
<feature type="domain" description="AP2/ERF" evidence="8">
    <location>
        <begin position="399"/>
        <end position="457"/>
    </location>
</feature>
<evidence type="ECO:0000256" key="5">
    <source>
        <dbReference type="ARBA" id="ARBA00023163"/>
    </source>
</evidence>
<dbReference type="PANTHER" id="PTHR32467">
    <property type="entry name" value="AP2-LIKE ETHYLENE-RESPONSIVE TRANSCRIPTION FACTOR"/>
    <property type="match status" value="1"/>
</dbReference>
<dbReference type="PRINTS" id="PR00367">
    <property type="entry name" value="ETHRSPELEMNT"/>
</dbReference>
<keyword evidence="3" id="KW-0805">Transcription regulation</keyword>
<comment type="caution">
    <text evidence="9">The sequence shown here is derived from an EMBL/GenBank/DDBJ whole genome shotgun (WGS) entry which is preliminary data.</text>
</comment>
<keyword evidence="4" id="KW-0238">DNA-binding</keyword>
<feature type="compositionally biased region" description="Low complexity" evidence="7">
    <location>
        <begin position="42"/>
        <end position="54"/>
    </location>
</feature>
<dbReference type="GO" id="GO:0005634">
    <property type="term" value="C:nucleus"/>
    <property type="evidence" value="ECO:0007669"/>
    <property type="project" value="UniProtKB-SubCell"/>
</dbReference>
<dbReference type="SMART" id="SM00380">
    <property type="entry name" value="AP2"/>
    <property type="match status" value="2"/>
</dbReference>
<dbReference type="PROSITE" id="PS51032">
    <property type="entry name" value="AP2_ERF"/>
    <property type="match status" value="2"/>
</dbReference>
<dbReference type="Proteomes" id="UP001229421">
    <property type="component" value="Unassembled WGS sequence"/>
</dbReference>
<evidence type="ECO:0000256" key="7">
    <source>
        <dbReference type="SAM" id="MobiDB-lite"/>
    </source>
</evidence>
<evidence type="ECO:0000313" key="10">
    <source>
        <dbReference type="Proteomes" id="UP001229421"/>
    </source>
</evidence>
<keyword evidence="5" id="KW-0804">Transcription</keyword>
<keyword evidence="6" id="KW-0539">Nucleus</keyword>
<dbReference type="GO" id="GO:0003677">
    <property type="term" value="F:DNA binding"/>
    <property type="evidence" value="ECO:0007669"/>
    <property type="project" value="UniProtKB-KW"/>
</dbReference>
<dbReference type="InterPro" id="IPR036955">
    <property type="entry name" value="AP2/ERF_dom_sf"/>
</dbReference>
<evidence type="ECO:0000313" key="9">
    <source>
        <dbReference type="EMBL" id="KAK1423441.1"/>
    </source>
</evidence>
<evidence type="ECO:0000256" key="1">
    <source>
        <dbReference type="ARBA" id="ARBA00004123"/>
    </source>
</evidence>
<dbReference type="EMBL" id="JAUHHV010000005">
    <property type="protein sequence ID" value="KAK1423441.1"/>
    <property type="molecule type" value="Genomic_DNA"/>
</dbReference>
<evidence type="ECO:0000256" key="4">
    <source>
        <dbReference type="ARBA" id="ARBA00023125"/>
    </source>
</evidence>
<dbReference type="GO" id="GO:0003700">
    <property type="term" value="F:DNA-binding transcription factor activity"/>
    <property type="evidence" value="ECO:0007669"/>
    <property type="project" value="InterPro"/>
</dbReference>
<feature type="region of interest" description="Disordered" evidence="7">
    <location>
        <begin position="537"/>
        <end position="573"/>
    </location>
</feature>
<feature type="compositionally biased region" description="Polar residues" evidence="7">
    <location>
        <begin position="32"/>
        <end position="41"/>
    </location>
</feature>
<dbReference type="InterPro" id="IPR001471">
    <property type="entry name" value="AP2/ERF_dom"/>
</dbReference>
<evidence type="ECO:0000256" key="3">
    <source>
        <dbReference type="ARBA" id="ARBA00023015"/>
    </source>
</evidence>
<feature type="region of interest" description="Disordered" evidence="7">
    <location>
        <begin position="32"/>
        <end position="56"/>
    </location>
</feature>
<protein>
    <recommendedName>
        <fullName evidence="8">AP2/ERF domain-containing protein</fullName>
    </recommendedName>
</protein>
<dbReference type="InterPro" id="IPR016177">
    <property type="entry name" value="DNA-bd_dom_sf"/>
</dbReference>
<evidence type="ECO:0000256" key="2">
    <source>
        <dbReference type="ARBA" id="ARBA00022737"/>
    </source>
</evidence>
<accession>A0AAD8KL89</accession>
<reference evidence="9" key="1">
    <citation type="journal article" date="2023" name="bioRxiv">
        <title>Improved chromosome-level genome assembly for marigold (Tagetes erecta).</title>
        <authorList>
            <person name="Jiang F."/>
            <person name="Yuan L."/>
            <person name="Wang S."/>
            <person name="Wang H."/>
            <person name="Xu D."/>
            <person name="Wang A."/>
            <person name="Fan W."/>
        </authorList>
    </citation>
    <scope>NUCLEOTIDE SEQUENCE</scope>
    <source>
        <strain evidence="9">WSJ</strain>
        <tissue evidence="9">Leaf</tissue>
    </source>
</reference>
<dbReference type="Gene3D" id="3.30.730.10">
    <property type="entry name" value="AP2/ERF domain"/>
    <property type="match status" value="2"/>
</dbReference>
<feature type="compositionally biased region" description="Low complexity" evidence="7">
    <location>
        <begin position="553"/>
        <end position="565"/>
    </location>
</feature>
<name>A0AAD8KL89_TARER</name>
<comment type="subcellular location">
    <subcellularLocation>
        <location evidence="1">Nucleus</location>
    </subcellularLocation>
</comment>
<evidence type="ECO:0000256" key="6">
    <source>
        <dbReference type="ARBA" id="ARBA00023242"/>
    </source>
</evidence>
<evidence type="ECO:0000259" key="8">
    <source>
        <dbReference type="PROSITE" id="PS51032"/>
    </source>
</evidence>
<organism evidence="9 10">
    <name type="scientific">Tagetes erecta</name>
    <name type="common">African marigold</name>
    <dbReference type="NCBI Taxonomy" id="13708"/>
    <lineage>
        <taxon>Eukaryota</taxon>
        <taxon>Viridiplantae</taxon>
        <taxon>Streptophyta</taxon>
        <taxon>Embryophyta</taxon>
        <taxon>Tracheophyta</taxon>
        <taxon>Spermatophyta</taxon>
        <taxon>Magnoliopsida</taxon>
        <taxon>eudicotyledons</taxon>
        <taxon>Gunneridae</taxon>
        <taxon>Pentapetalae</taxon>
        <taxon>asterids</taxon>
        <taxon>campanulids</taxon>
        <taxon>Asterales</taxon>
        <taxon>Asteraceae</taxon>
        <taxon>Asteroideae</taxon>
        <taxon>Heliantheae alliance</taxon>
        <taxon>Tageteae</taxon>
        <taxon>Tagetes</taxon>
    </lineage>
</organism>